<reference evidence="2 3" key="1">
    <citation type="submission" date="2017-11" db="EMBL/GenBank/DDBJ databases">
        <title>Genomic Encyclopedia of Type Strains, Phase III (KMG-III): the genomes of soil and plant-associated and newly described type strains.</title>
        <authorList>
            <person name="Whitman W."/>
        </authorList>
    </citation>
    <scope>NUCLEOTIDE SEQUENCE [LARGE SCALE GENOMIC DNA]</scope>
    <source>
        <strain evidence="2 3">CGMCC 1.12274</strain>
    </source>
</reference>
<dbReference type="Pfam" id="PF00781">
    <property type="entry name" value="DAGK_cat"/>
    <property type="match status" value="1"/>
</dbReference>
<keyword evidence="2" id="KW-0418">Kinase</keyword>
<sequence length="299" mass="31177">MAARSPESIAVVVNGSGGRARREGSSLPSRISAAFARCGIATSPRIVAGEDIAAALAEVHDCTCVVVGGGDGTLGSAAAVLAKTGQSMAVLPLGTLNHLSVDLGIPHDLDAAAAIAVDGAVDVIDLAEVNGTTFVNNASIGLYARMVRSREGQRLPKWLATLPAAWTALKALRPRTIAIEADGRHHRIVTPLLFVGNNHYAITGVDRGRRASLNDGKLAVYAVREQSKAGLLAFALRALVGRADPMRDFIGIADVTELTVHGEGTMSVAHDGEVSDMALPLRFRVRPGALRIKVPPSRP</sequence>
<dbReference type="InterPro" id="IPR016064">
    <property type="entry name" value="NAD/diacylglycerol_kinase_sf"/>
</dbReference>
<dbReference type="Gene3D" id="2.60.200.40">
    <property type="match status" value="1"/>
</dbReference>
<dbReference type="AlphaFoldDB" id="A0A2N0I164"/>
<keyword evidence="2" id="KW-0808">Transferase</keyword>
<dbReference type="Gene3D" id="3.40.50.10330">
    <property type="entry name" value="Probable inorganic polyphosphate/atp-NAD kinase, domain 1"/>
    <property type="match status" value="1"/>
</dbReference>
<evidence type="ECO:0000313" key="2">
    <source>
        <dbReference type="EMBL" id="PKB24937.1"/>
    </source>
</evidence>
<dbReference type="Pfam" id="PF19279">
    <property type="entry name" value="YegS_C"/>
    <property type="match status" value="1"/>
</dbReference>
<gene>
    <name evidence="2" type="ORF">B0I00_0116</name>
</gene>
<dbReference type="RefSeq" id="WP_100865438.1">
    <property type="nucleotide sequence ID" value="NZ_PHUF01000002.1"/>
</dbReference>
<keyword evidence="3" id="KW-1185">Reference proteome</keyword>
<dbReference type="InterPro" id="IPR001206">
    <property type="entry name" value="Diacylglycerol_kinase_cat_dom"/>
</dbReference>
<dbReference type="InterPro" id="IPR017438">
    <property type="entry name" value="ATP-NAD_kinase_N"/>
</dbReference>
<feature type="domain" description="DAGKc" evidence="1">
    <location>
        <begin position="52"/>
        <end position="133"/>
    </location>
</feature>
<dbReference type="PROSITE" id="PS50146">
    <property type="entry name" value="DAGK"/>
    <property type="match status" value="1"/>
</dbReference>
<proteinExistence type="predicted"/>
<dbReference type="InterPro" id="IPR045540">
    <property type="entry name" value="YegS/DAGK_C"/>
</dbReference>
<comment type="caution">
    <text evidence="2">The sequence shown here is derived from an EMBL/GenBank/DDBJ whole genome shotgun (WGS) entry which is preliminary data.</text>
</comment>
<evidence type="ECO:0000259" key="1">
    <source>
        <dbReference type="PROSITE" id="PS50146"/>
    </source>
</evidence>
<accession>A0A2N0I164</accession>
<name>A0A2N0I164_9SPHN</name>
<dbReference type="Proteomes" id="UP000232587">
    <property type="component" value="Unassembled WGS sequence"/>
</dbReference>
<organism evidence="2 3">
    <name type="scientific">Novosphingobium kunmingense</name>
    <dbReference type="NCBI Taxonomy" id="1211806"/>
    <lineage>
        <taxon>Bacteria</taxon>
        <taxon>Pseudomonadati</taxon>
        <taxon>Pseudomonadota</taxon>
        <taxon>Alphaproteobacteria</taxon>
        <taxon>Sphingomonadales</taxon>
        <taxon>Sphingomonadaceae</taxon>
        <taxon>Novosphingobium</taxon>
    </lineage>
</organism>
<evidence type="ECO:0000313" key="3">
    <source>
        <dbReference type="Proteomes" id="UP000232587"/>
    </source>
</evidence>
<dbReference type="OrthoDB" id="142078at2"/>
<dbReference type="GO" id="GO:0016301">
    <property type="term" value="F:kinase activity"/>
    <property type="evidence" value="ECO:0007669"/>
    <property type="project" value="UniProtKB-KW"/>
</dbReference>
<dbReference type="SUPFAM" id="SSF111331">
    <property type="entry name" value="NAD kinase/diacylglycerol kinase-like"/>
    <property type="match status" value="1"/>
</dbReference>
<dbReference type="SMART" id="SM00046">
    <property type="entry name" value="DAGKc"/>
    <property type="match status" value="1"/>
</dbReference>
<protein>
    <submittedName>
        <fullName evidence="2">Diacylglycerol kinase family enzyme</fullName>
    </submittedName>
</protein>
<dbReference type="EMBL" id="PHUF01000002">
    <property type="protein sequence ID" value="PKB24937.1"/>
    <property type="molecule type" value="Genomic_DNA"/>
</dbReference>